<dbReference type="RefSeq" id="WP_344660508.1">
    <property type="nucleotide sequence ID" value="NZ_BAAAQM010000041.1"/>
</dbReference>
<organism evidence="1 2">
    <name type="scientific">Catenulispora subtropica</name>
    <dbReference type="NCBI Taxonomy" id="450798"/>
    <lineage>
        <taxon>Bacteria</taxon>
        <taxon>Bacillati</taxon>
        <taxon>Actinomycetota</taxon>
        <taxon>Actinomycetes</taxon>
        <taxon>Catenulisporales</taxon>
        <taxon>Catenulisporaceae</taxon>
        <taxon>Catenulispora</taxon>
    </lineage>
</organism>
<evidence type="ECO:0000313" key="1">
    <source>
        <dbReference type="EMBL" id="GAA1989135.1"/>
    </source>
</evidence>
<reference evidence="1 2" key="1">
    <citation type="journal article" date="2019" name="Int. J. Syst. Evol. Microbiol.">
        <title>The Global Catalogue of Microorganisms (GCM) 10K type strain sequencing project: providing services to taxonomists for standard genome sequencing and annotation.</title>
        <authorList>
            <consortium name="The Broad Institute Genomics Platform"/>
            <consortium name="The Broad Institute Genome Sequencing Center for Infectious Disease"/>
            <person name="Wu L."/>
            <person name="Ma J."/>
        </authorList>
    </citation>
    <scope>NUCLEOTIDE SEQUENCE [LARGE SCALE GENOMIC DNA]</scope>
    <source>
        <strain evidence="1 2">JCM 16013</strain>
    </source>
</reference>
<dbReference type="Proteomes" id="UP001499854">
    <property type="component" value="Unassembled WGS sequence"/>
</dbReference>
<proteinExistence type="predicted"/>
<evidence type="ECO:0008006" key="3">
    <source>
        <dbReference type="Google" id="ProtNLM"/>
    </source>
</evidence>
<name>A0ABN2SMF0_9ACTN</name>
<sequence>MESENSDLVVHAVIGRLFEEPEPTHRADLADGAIAQGMAANRRRGFAVAGATLSVLAVVAGAATVAGGRGGGSWSLGTESANVSPQSYEDAGPTYADRQREIAEQLPGVLGPLLPAGMTVRRDPQIGNDSKSFLTGDFSPAFAVESGGTEYVLQIIGGESGAAEAFAKASVKPVAVTGGSIRMTVPSGDSTKGPVYYEFTPTDAAAPPVRFAVFGFRTPTPFDSSPIDATAFKKMVEAPGFAKLRQLLDPSAKASAAAVRKRYTIEAKINAEAGTVLPPGFRLKLSPGAPGELELVGPDGVNAFQWHSLTGAEDQIKCPAEALCFVPSDGPGFQKMGPDGKARLGVYAGWVGKSTDSSVTLSVFGKPQTFTSMTFPDVLEIGKPVETAPQGPGLTPQEARAIIEAPGLPKVIADVQKLVALT</sequence>
<dbReference type="EMBL" id="BAAAQM010000041">
    <property type="protein sequence ID" value="GAA1989135.1"/>
    <property type="molecule type" value="Genomic_DNA"/>
</dbReference>
<comment type="caution">
    <text evidence="1">The sequence shown here is derived from an EMBL/GenBank/DDBJ whole genome shotgun (WGS) entry which is preliminary data.</text>
</comment>
<protein>
    <recommendedName>
        <fullName evidence="3">DUF4179 domain-containing protein</fullName>
    </recommendedName>
</protein>
<accession>A0ABN2SMF0</accession>
<keyword evidence="2" id="KW-1185">Reference proteome</keyword>
<evidence type="ECO:0000313" key="2">
    <source>
        <dbReference type="Proteomes" id="UP001499854"/>
    </source>
</evidence>
<gene>
    <name evidence="1" type="ORF">GCM10009838_60040</name>
</gene>